<reference evidence="1" key="2">
    <citation type="submission" date="2020-05" db="UniProtKB">
        <authorList>
            <consortium name="EnsemblMetazoa"/>
        </authorList>
    </citation>
    <scope>IDENTIFICATION</scope>
    <source>
        <strain evidence="1">IAEA</strain>
    </source>
</reference>
<accession>A0A1B0ACK0</accession>
<organism evidence="1 2">
    <name type="scientific">Glossina pallidipes</name>
    <name type="common">Tsetse fly</name>
    <dbReference type="NCBI Taxonomy" id="7398"/>
    <lineage>
        <taxon>Eukaryota</taxon>
        <taxon>Metazoa</taxon>
        <taxon>Ecdysozoa</taxon>
        <taxon>Arthropoda</taxon>
        <taxon>Hexapoda</taxon>
        <taxon>Insecta</taxon>
        <taxon>Pterygota</taxon>
        <taxon>Neoptera</taxon>
        <taxon>Endopterygota</taxon>
        <taxon>Diptera</taxon>
        <taxon>Brachycera</taxon>
        <taxon>Muscomorpha</taxon>
        <taxon>Hippoboscoidea</taxon>
        <taxon>Glossinidae</taxon>
        <taxon>Glossina</taxon>
    </lineage>
</organism>
<sequence>MTIMPLRTTFGSKHVSWMRKRDLHILTTNIYTYTGDQRFAVVHPPGSDDWDLKVEYAQQRDTGIYECQVNTEPKINLAVVLEVTGLVVKDRFKENNQITISLYGKEKAIKDRKAVAVLGMPILPNNGLFVQQRFRDIAGCNQAPVKSFVTLGSGAMGEDYGRGFELSRTCITKLTEKYQMDNVIIGNAVAKTVKNLIPVRVPVILREWVALTHNKVFGTNSEHTRSNTNNKNNNSNTTTKLLANHHLGLLRSLLH</sequence>
<dbReference type="GO" id="GO:0050808">
    <property type="term" value="P:synapse organization"/>
    <property type="evidence" value="ECO:0007669"/>
    <property type="project" value="TreeGrafter"/>
</dbReference>
<dbReference type="STRING" id="7398.A0A1B0ACK0"/>
<reference evidence="2" key="1">
    <citation type="submission" date="2014-03" db="EMBL/GenBank/DDBJ databases">
        <authorList>
            <person name="Aksoy S."/>
            <person name="Warren W."/>
            <person name="Wilson R.K."/>
        </authorList>
    </citation>
    <scope>NUCLEOTIDE SEQUENCE [LARGE SCALE GENOMIC DNA]</scope>
    <source>
        <strain evidence="2">IAEA</strain>
    </source>
</reference>
<dbReference type="VEuPathDB" id="VectorBase:GPAI041205"/>
<dbReference type="PANTHER" id="PTHR23279:SF6">
    <property type="entry name" value="DEFECTIVE PROBOSCIS EXTENSION RESPONSE 7, ISOFORM F"/>
    <property type="match status" value="1"/>
</dbReference>
<evidence type="ECO:0000313" key="2">
    <source>
        <dbReference type="Proteomes" id="UP000092445"/>
    </source>
</evidence>
<dbReference type="InterPro" id="IPR037448">
    <property type="entry name" value="Zig-8"/>
</dbReference>
<dbReference type="AlphaFoldDB" id="A0A1B0ACK0"/>
<dbReference type="Gene3D" id="2.60.40.10">
    <property type="entry name" value="Immunoglobulins"/>
    <property type="match status" value="1"/>
</dbReference>
<dbReference type="InterPro" id="IPR013783">
    <property type="entry name" value="Ig-like_fold"/>
</dbReference>
<keyword evidence="2" id="KW-1185">Reference proteome</keyword>
<dbReference type="SUPFAM" id="SSF48726">
    <property type="entry name" value="Immunoglobulin"/>
    <property type="match status" value="1"/>
</dbReference>
<dbReference type="InterPro" id="IPR036179">
    <property type="entry name" value="Ig-like_dom_sf"/>
</dbReference>
<protein>
    <recommendedName>
        <fullName evidence="3">Ig-like domain-containing protein</fullName>
    </recommendedName>
</protein>
<evidence type="ECO:0008006" key="3">
    <source>
        <dbReference type="Google" id="ProtNLM"/>
    </source>
</evidence>
<dbReference type="Proteomes" id="UP000092445">
    <property type="component" value="Unassembled WGS sequence"/>
</dbReference>
<name>A0A1B0ACK0_GLOPL</name>
<evidence type="ECO:0000313" key="1">
    <source>
        <dbReference type="EnsemblMetazoa" id="GPAI041205-PA"/>
    </source>
</evidence>
<dbReference type="PANTHER" id="PTHR23279">
    <property type="entry name" value="DEFECTIVE PROBOSCIS EXTENSION RESPONSE DPR -RELATED"/>
    <property type="match status" value="1"/>
</dbReference>
<dbReference type="EnsemblMetazoa" id="GPAI041205-RA">
    <property type="protein sequence ID" value="GPAI041205-PA"/>
    <property type="gene ID" value="GPAI041205"/>
</dbReference>
<dbReference type="GO" id="GO:0032589">
    <property type="term" value="C:neuron projection membrane"/>
    <property type="evidence" value="ECO:0007669"/>
    <property type="project" value="TreeGrafter"/>
</dbReference>
<proteinExistence type="predicted"/>